<protein>
    <submittedName>
        <fullName evidence="6">1-acyl-sn-glycerol-3-phosphate acyltransferase</fullName>
    </submittedName>
</protein>
<dbReference type="GO" id="GO:0003841">
    <property type="term" value="F:1-acylglycerol-3-phosphate O-acyltransferase activity"/>
    <property type="evidence" value="ECO:0007669"/>
    <property type="project" value="TreeGrafter"/>
</dbReference>
<dbReference type="RefSeq" id="WP_243650330.1">
    <property type="nucleotide sequence ID" value="NZ_CBDUCQ010000002.1"/>
</dbReference>
<feature type="domain" description="Phospholipid/glycerol acyltransferase" evidence="4">
    <location>
        <begin position="43"/>
        <end position="165"/>
    </location>
</feature>
<evidence type="ECO:0000256" key="1">
    <source>
        <dbReference type="ARBA" id="ARBA00005189"/>
    </source>
</evidence>
<proteinExistence type="predicted"/>
<keyword evidence="3 6" id="KW-0012">Acyltransferase</keyword>
<keyword evidence="7" id="KW-1185">Reference proteome</keyword>
<dbReference type="EMBL" id="CP091507">
    <property type="protein sequence ID" value="UOO78672.1"/>
    <property type="molecule type" value="Genomic_DNA"/>
</dbReference>
<gene>
    <name evidence="5" type="ORF">EV680_10667</name>
    <name evidence="6" type="ORF">LVJ78_08135</name>
</gene>
<dbReference type="InterPro" id="IPR002123">
    <property type="entry name" value="Plipid/glycerol_acylTrfase"/>
</dbReference>
<evidence type="ECO:0000313" key="8">
    <source>
        <dbReference type="Proteomes" id="UP000829756"/>
    </source>
</evidence>
<accession>A0AAE9GV92</accession>
<evidence type="ECO:0000256" key="2">
    <source>
        <dbReference type="ARBA" id="ARBA00022679"/>
    </source>
</evidence>
<evidence type="ECO:0000256" key="3">
    <source>
        <dbReference type="ARBA" id="ARBA00023315"/>
    </source>
</evidence>
<reference evidence="6" key="3">
    <citation type="journal article" date="2022" name="Res Sq">
        <title>Evolution of multicellular longitudinally dividing oral cavity symbionts (Neisseriaceae).</title>
        <authorList>
            <person name="Nyongesa S."/>
            <person name="Weber P."/>
            <person name="Bernet E."/>
            <person name="Pullido F."/>
            <person name="Nieckarz M."/>
            <person name="Delaby M."/>
            <person name="Nieves C."/>
            <person name="Viehboeck T."/>
            <person name="Krause N."/>
            <person name="Rivera-Millot A."/>
            <person name="Nakamura A."/>
            <person name="Vischer N."/>
            <person name="VanNieuwenhze M."/>
            <person name="Brun Y."/>
            <person name="Cava F."/>
            <person name="Bulgheresi S."/>
            <person name="Veyrier F."/>
        </authorList>
    </citation>
    <scope>NUCLEOTIDE SEQUENCE</scope>
    <source>
        <strain evidence="6">1258/02</strain>
    </source>
</reference>
<dbReference type="Pfam" id="PF01553">
    <property type="entry name" value="Acyltransferase"/>
    <property type="match status" value="1"/>
</dbReference>
<evidence type="ECO:0000313" key="5">
    <source>
        <dbReference type="EMBL" id="TCP07826.1"/>
    </source>
</evidence>
<evidence type="ECO:0000313" key="6">
    <source>
        <dbReference type="EMBL" id="UOO78672.1"/>
    </source>
</evidence>
<dbReference type="SUPFAM" id="SSF69593">
    <property type="entry name" value="Glycerol-3-phosphate (1)-acyltransferase"/>
    <property type="match status" value="1"/>
</dbReference>
<evidence type="ECO:0000259" key="4">
    <source>
        <dbReference type="SMART" id="SM00563"/>
    </source>
</evidence>
<keyword evidence="2" id="KW-0808">Transferase</keyword>
<dbReference type="EMBL" id="SLXE01000006">
    <property type="protein sequence ID" value="TCP07826.1"/>
    <property type="molecule type" value="Genomic_DNA"/>
</dbReference>
<dbReference type="Proteomes" id="UP000294721">
    <property type="component" value="Unassembled WGS sequence"/>
</dbReference>
<dbReference type="Proteomes" id="UP000829756">
    <property type="component" value="Chromosome"/>
</dbReference>
<dbReference type="PANTHER" id="PTHR10434">
    <property type="entry name" value="1-ACYL-SN-GLYCEROL-3-PHOSPHATE ACYLTRANSFERASE"/>
    <property type="match status" value="1"/>
</dbReference>
<evidence type="ECO:0000313" key="7">
    <source>
        <dbReference type="Proteomes" id="UP000294721"/>
    </source>
</evidence>
<name>A0AAE9GV92_9NEIS</name>
<dbReference type="KEGG" id="usu:LVJ78_08135"/>
<dbReference type="CDD" id="cd07989">
    <property type="entry name" value="LPLAT_AGPAT-like"/>
    <property type="match status" value="1"/>
</dbReference>
<reference evidence="5 7" key="1">
    <citation type="submission" date="2019-03" db="EMBL/GenBank/DDBJ databases">
        <title>Genomic Encyclopedia of Type Strains, Phase IV (KMG-IV): sequencing the most valuable type-strain genomes for metagenomic binning, comparative biology and taxonomic classification.</title>
        <authorList>
            <person name="Goeker M."/>
        </authorList>
    </citation>
    <scope>NUCLEOTIDE SEQUENCE [LARGE SCALE GENOMIC DNA]</scope>
    <source>
        <strain evidence="5 7">DSM 17474</strain>
    </source>
</reference>
<comment type="pathway">
    <text evidence="1">Lipid metabolism.</text>
</comment>
<organism evidence="6 8">
    <name type="scientific">Uruburuella suis</name>
    <dbReference type="NCBI Taxonomy" id="252130"/>
    <lineage>
        <taxon>Bacteria</taxon>
        <taxon>Pseudomonadati</taxon>
        <taxon>Pseudomonadota</taxon>
        <taxon>Betaproteobacteria</taxon>
        <taxon>Neisseriales</taxon>
        <taxon>Neisseriaceae</taxon>
        <taxon>Uruburuella</taxon>
    </lineage>
</organism>
<dbReference type="AlphaFoldDB" id="A0AAE9GV92"/>
<dbReference type="SMART" id="SM00563">
    <property type="entry name" value="PlsC"/>
    <property type="match status" value="1"/>
</dbReference>
<dbReference type="GO" id="GO:0006654">
    <property type="term" value="P:phosphatidic acid biosynthetic process"/>
    <property type="evidence" value="ECO:0007669"/>
    <property type="project" value="TreeGrafter"/>
</dbReference>
<reference evidence="6" key="2">
    <citation type="submission" date="2021-12" db="EMBL/GenBank/DDBJ databases">
        <authorList>
            <person name="Veyrier F.J."/>
        </authorList>
    </citation>
    <scope>NUCLEOTIDE SEQUENCE</scope>
    <source>
        <strain evidence="6">1258/02</strain>
    </source>
</reference>
<dbReference type="PANTHER" id="PTHR10434:SF11">
    <property type="entry name" value="1-ACYL-SN-GLYCEROL-3-PHOSPHATE ACYLTRANSFERASE"/>
    <property type="match status" value="1"/>
</dbReference>
<sequence length="221" mass="24414">MSRKIFTSMLARIIDAVLCAATSFITGVRPKQPQQLDCPSEGTVFYANHNSHGDFVLVWISLPKRWRIHARPVAGADYWLRGRLRRFVIEEVFRGLLVERQGGDPQQMIAQMDEALQQGDSLIIFPEGTRNTSDEVRLLPFKSGLYHLAAANPGTAFVPVWLNNINRVLPKGGLLPVPLLCEVAVGPALYLNEGEEKAAFLQRTQAALLALAPNAAEKGET</sequence>